<name>A0AB38FKD2_RHOWR</name>
<reference evidence="1 2" key="1">
    <citation type="submission" date="2018-06" db="EMBL/GenBank/DDBJ databases">
        <authorList>
            <consortium name="Pathogen Informatics"/>
            <person name="Doyle S."/>
        </authorList>
    </citation>
    <scope>NUCLEOTIDE SEQUENCE [LARGE SCALE GENOMIC DNA]</scope>
    <source>
        <strain evidence="1 2">NCTC13229</strain>
    </source>
</reference>
<evidence type="ECO:0000313" key="1">
    <source>
        <dbReference type="EMBL" id="SPZ42089.1"/>
    </source>
</evidence>
<sequence length="107" mass="12219">MKAFVALIAAVLLIGWLLHYWQAVLGAVLVGALVYAAALGGRSWWRRRADHRWQQELLADEAQRQHEQYLAGEMAGVYGNFRPVDLDRVRPRLRRLPSSPTAWRAGR</sequence>
<dbReference type="AlphaFoldDB" id="A0AB38FKD2"/>
<evidence type="ECO:0000313" key="2">
    <source>
        <dbReference type="Proteomes" id="UP000251211"/>
    </source>
</evidence>
<dbReference type="RefSeq" id="WP_112301635.1">
    <property type="nucleotide sequence ID" value="NZ_QTTP01000001.1"/>
</dbReference>
<proteinExistence type="predicted"/>
<dbReference type="EMBL" id="UAUI01000024">
    <property type="protein sequence ID" value="SPZ42089.1"/>
    <property type="molecule type" value="Genomic_DNA"/>
</dbReference>
<organism evidence="1 2">
    <name type="scientific">Rhodococcus wratislaviensis</name>
    <name type="common">Tsukamurella wratislaviensis</name>
    <dbReference type="NCBI Taxonomy" id="44752"/>
    <lineage>
        <taxon>Bacteria</taxon>
        <taxon>Bacillati</taxon>
        <taxon>Actinomycetota</taxon>
        <taxon>Actinomycetes</taxon>
        <taxon>Mycobacteriales</taxon>
        <taxon>Nocardiaceae</taxon>
        <taxon>Rhodococcus</taxon>
    </lineage>
</organism>
<gene>
    <name evidence="1" type="ORF">NCTC13229_05604</name>
</gene>
<protein>
    <submittedName>
        <fullName evidence="1">Uncharacterized protein</fullName>
    </submittedName>
</protein>
<comment type="caution">
    <text evidence="1">The sequence shown here is derived from an EMBL/GenBank/DDBJ whole genome shotgun (WGS) entry which is preliminary data.</text>
</comment>
<accession>A0AB38FKD2</accession>
<dbReference type="Proteomes" id="UP000251211">
    <property type="component" value="Unassembled WGS sequence"/>
</dbReference>